<evidence type="ECO:0000313" key="3">
    <source>
        <dbReference type="Proteomes" id="UP000198584"/>
    </source>
</evidence>
<sequence length="478" mass="54997">MSMKKHFNPHKSFKVAASREKSMDLYANLWATPVIYSIFGILLFAFAVWADSGMNLGSYIPAAITLEYQLTRTLLSTLTGGILSLTTFTFYGVLAALTTFSVQFSPRILKNFMMNKVTQRTLGIFIGSFQFVLLCLLFVNKEGSFFFIPMLATGLIMVSVATFIIFINHIVTWLQVTNMTDNMKEESVLTAKNLLMKELDQYRVNDPESVIDQVPQDKAEGYPVKIEESGYIQTIDFISLIREAEKDDIIIQLEYKIGNYAFQSTPLLIYWKDHSNSIDESKYRSLIRIGKNQNEVQDIEFSLNKLVEIAIRSIGNNDPKTTIRTLYQIGDLLTRITHVSFTPYLVDEKGRLRVVIQNLVFEDYLYTGFASIRHYSRENVIITTEILKVLHAIAKVIDKQDCKALWEFAVYTIRTLEYNFLHTLDRKKLYETLLKIAETTGYESEYNRLVHRMLAGMTDSEDRKEVEFKIPVNSEGIR</sequence>
<evidence type="ECO:0000313" key="2">
    <source>
        <dbReference type="EMBL" id="SEB20936.1"/>
    </source>
</evidence>
<proteinExistence type="predicted"/>
<dbReference type="Pfam" id="PF10011">
    <property type="entry name" value="DUF2254"/>
    <property type="match status" value="1"/>
</dbReference>
<dbReference type="STRING" id="571932.SAMN05421743_1305"/>
<feature type="transmembrane region" description="Helical" evidence="1">
    <location>
        <begin position="145"/>
        <end position="174"/>
    </location>
</feature>
<gene>
    <name evidence="2" type="ORF">SAMN05421743_1305</name>
</gene>
<feature type="transmembrane region" description="Helical" evidence="1">
    <location>
        <begin position="121"/>
        <end position="139"/>
    </location>
</feature>
<accession>A0A1H4HH22</accession>
<keyword evidence="1" id="KW-0812">Transmembrane</keyword>
<name>A0A1H4HH22_9BACI</name>
<dbReference type="RefSeq" id="WP_093046938.1">
    <property type="nucleotide sequence ID" value="NZ_FNQR01000030.1"/>
</dbReference>
<evidence type="ECO:0000256" key="1">
    <source>
        <dbReference type="SAM" id="Phobius"/>
    </source>
</evidence>
<reference evidence="2 3" key="1">
    <citation type="submission" date="2016-10" db="EMBL/GenBank/DDBJ databases">
        <authorList>
            <person name="de Groot N.N."/>
        </authorList>
    </citation>
    <scope>NUCLEOTIDE SEQUENCE [LARGE SCALE GENOMIC DNA]</scope>
    <source>
        <strain evidence="2 3">CCM7597</strain>
    </source>
</reference>
<dbReference type="EMBL" id="FNQR01000030">
    <property type="protein sequence ID" value="SEB20936.1"/>
    <property type="molecule type" value="Genomic_DNA"/>
</dbReference>
<keyword evidence="1" id="KW-0472">Membrane</keyword>
<feature type="transmembrane region" description="Helical" evidence="1">
    <location>
        <begin position="29"/>
        <end position="50"/>
    </location>
</feature>
<dbReference type="InterPro" id="IPR018723">
    <property type="entry name" value="DUF2254_membrane"/>
</dbReference>
<feature type="transmembrane region" description="Helical" evidence="1">
    <location>
        <begin position="78"/>
        <end position="100"/>
    </location>
</feature>
<dbReference type="Proteomes" id="UP000198584">
    <property type="component" value="Unassembled WGS sequence"/>
</dbReference>
<organism evidence="2 3">
    <name type="scientific">Thalassobacillus cyri</name>
    <dbReference type="NCBI Taxonomy" id="571932"/>
    <lineage>
        <taxon>Bacteria</taxon>
        <taxon>Bacillati</taxon>
        <taxon>Bacillota</taxon>
        <taxon>Bacilli</taxon>
        <taxon>Bacillales</taxon>
        <taxon>Bacillaceae</taxon>
        <taxon>Thalassobacillus</taxon>
    </lineage>
</organism>
<protein>
    <submittedName>
        <fullName evidence="2">Uncharacterized membrane protein</fullName>
    </submittedName>
</protein>
<keyword evidence="1" id="KW-1133">Transmembrane helix</keyword>
<keyword evidence="3" id="KW-1185">Reference proteome</keyword>
<dbReference type="AlphaFoldDB" id="A0A1H4HH22"/>
<dbReference type="OrthoDB" id="2955631at2"/>